<feature type="compositionally biased region" description="Basic and acidic residues" evidence="6">
    <location>
        <begin position="313"/>
        <end position="332"/>
    </location>
</feature>
<feature type="compositionally biased region" description="Acidic residues" evidence="6">
    <location>
        <begin position="507"/>
        <end position="521"/>
    </location>
</feature>
<dbReference type="GO" id="GO:0003887">
    <property type="term" value="F:DNA-directed DNA polymerase activity"/>
    <property type="evidence" value="ECO:0007669"/>
    <property type="project" value="TreeGrafter"/>
</dbReference>
<keyword evidence="4" id="KW-0539">Nucleus</keyword>
<evidence type="ECO:0000256" key="2">
    <source>
        <dbReference type="ARBA" id="ARBA00017589"/>
    </source>
</evidence>
<organism evidence="7 8">
    <name type="scientific">Hermanssonia centrifuga</name>
    <dbReference type="NCBI Taxonomy" id="98765"/>
    <lineage>
        <taxon>Eukaryota</taxon>
        <taxon>Fungi</taxon>
        <taxon>Dikarya</taxon>
        <taxon>Basidiomycota</taxon>
        <taxon>Agaricomycotina</taxon>
        <taxon>Agaricomycetes</taxon>
        <taxon>Polyporales</taxon>
        <taxon>Meruliaceae</taxon>
        <taxon>Hermanssonia</taxon>
    </lineage>
</organism>
<reference evidence="7 8" key="1">
    <citation type="submission" date="2019-02" db="EMBL/GenBank/DDBJ databases">
        <title>Genome sequencing of the rare red list fungi Phlebia centrifuga.</title>
        <authorList>
            <person name="Buettner E."/>
            <person name="Kellner H."/>
        </authorList>
    </citation>
    <scope>NUCLEOTIDE SEQUENCE [LARGE SCALE GENOMIC DNA]</scope>
    <source>
        <strain evidence="7 8">DSM 108282</strain>
    </source>
</reference>
<keyword evidence="8" id="KW-1185">Reference proteome</keyword>
<dbReference type="InterPro" id="IPR041913">
    <property type="entry name" value="POLD3_sf"/>
</dbReference>
<gene>
    <name evidence="7" type="ORF">EW026_g423</name>
</gene>
<accession>A0A4S4KUK3</accession>
<feature type="compositionally biased region" description="Acidic residues" evidence="6">
    <location>
        <begin position="438"/>
        <end position="462"/>
    </location>
</feature>
<dbReference type="GO" id="GO:0006297">
    <property type="term" value="P:nucleotide-excision repair, DNA gap filling"/>
    <property type="evidence" value="ECO:0007669"/>
    <property type="project" value="TreeGrafter"/>
</dbReference>
<feature type="compositionally biased region" description="Basic residues" evidence="6">
    <location>
        <begin position="388"/>
        <end position="398"/>
    </location>
</feature>
<feature type="coiled-coil region" evidence="5">
    <location>
        <begin position="85"/>
        <end position="112"/>
    </location>
</feature>
<evidence type="ECO:0000256" key="6">
    <source>
        <dbReference type="SAM" id="MobiDB-lite"/>
    </source>
</evidence>
<protein>
    <recommendedName>
        <fullName evidence="2">DNA polymerase delta subunit 3</fullName>
    </recommendedName>
</protein>
<dbReference type="InterPro" id="IPR019038">
    <property type="entry name" value="POLD3"/>
</dbReference>
<keyword evidence="5" id="KW-0175">Coiled coil</keyword>
<evidence type="ECO:0000256" key="4">
    <source>
        <dbReference type="ARBA" id="ARBA00023242"/>
    </source>
</evidence>
<dbReference type="GO" id="GO:1904161">
    <property type="term" value="P:DNA synthesis involved in UV-damage excision repair"/>
    <property type="evidence" value="ECO:0007669"/>
    <property type="project" value="TreeGrafter"/>
</dbReference>
<proteinExistence type="predicted"/>
<dbReference type="PANTHER" id="PTHR17598">
    <property type="entry name" value="DNA POLYMERASE DELTA SUBUNIT 3"/>
    <property type="match status" value="1"/>
</dbReference>
<dbReference type="EMBL" id="SGPJ01000006">
    <property type="protein sequence ID" value="THH02436.1"/>
    <property type="molecule type" value="Genomic_DNA"/>
</dbReference>
<evidence type="ECO:0000313" key="8">
    <source>
        <dbReference type="Proteomes" id="UP000309038"/>
    </source>
</evidence>
<sequence>MTSKITDYLTKQIFIEKNVVTFRLLSRQFNVHVNEAKNALATFYATNATSDERAYATYLLSGEVPLVSKLGSKQNGGPAAGNEDYIDEDEVMEDVNEQMDDLEEVVPQTKMTLAGEQDLERAKSTYSRIYSEYIYCLSPSPVHDAGLICTSSDHVYAADAKLKPDVTALLGRIIGSHVHMGKKQNLVASTYKGKEPAVRVATPVVQAKEKTNEETKRKELLKEKVPAPKKEEKEPLSIKPKATGKLDWSKAKPRGKAEEKEPQVKEKPSVADKKPKEEIKEEEEKVQPEKKGLSLKPKASGSKDTIAQVLAFKVKEEKPTKPRDSSNLEVKRGQKRKSALPADTESEEESPPSRGKSITPPIERMSGLRLKRKTVISDSEDEDEKPKPQPKLKAKAKSKILVEIESDNEKSLRAMMDIDDEQVIKASRSRIVRAAETSETEPDDEPQTETQTEDADMMDDSDPAPKPQQRKRKQKKAIPVGKNGLKKKRIVSSRNKLDEKGYMVTEDYSEYESVEEEEPAEEVPKTKKSVAKAKETKSEESKPIKAAPRKSKSSSTEKPKRTGSGKGSQGSLMNFFK</sequence>
<dbReference type="GO" id="GO:0043625">
    <property type="term" value="C:delta DNA polymerase complex"/>
    <property type="evidence" value="ECO:0007669"/>
    <property type="project" value="InterPro"/>
</dbReference>
<keyword evidence="3" id="KW-0235">DNA replication</keyword>
<dbReference type="Pfam" id="PF09507">
    <property type="entry name" value="CDC27"/>
    <property type="match status" value="2"/>
</dbReference>
<evidence type="ECO:0000256" key="5">
    <source>
        <dbReference type="SAM" id="Coils"/>
    </source>
</evidence>
<dbReference type="PANTHER" id="PTHR17598:SF13">
    <property type="entry name" value="DNA POLYMERASE DELTA SUBUNIT 3"/>
    <property type="match status" value="1"/>
</dbReference>
<dbReference type="AlphaFoldDB" id="A0A4S4KUK3"/>
<comment type="caution">
    <text evidence="7">The sequence shown here is derived from an EMBL/GenBank/DDBJ whole genome shotgun (WGS) entry which is preliminary data.</text>
</comment>
<dbReference type="GO" id="GO:0006271">
    <property type="term" value="P:DNA strand elongation involved in DNA replication"/>
    <property type="evidence" value="ECO:0007669"/>
    <property type="project" value="TreeGrafter"/>
</dbReference>
<dbReference type="Gene3D" id="3.90.1030.20">
    <property type="entry name" value="DNA polymerase delta, p66 (Cdc27) subunit, wHTH domain"/>
    <property type="match status" value="1"/>
</dbReference>
<evidence type="ECO:0000256" key="1">
    <source>
        <dbReference type="ARBA" id="ARBA00004123"/>
    </source>
</evidence>
<name>A0A4S4KUK3_9APHY</name>
<evidence type="ECO:0000256" key="3">
    <source>
        <dbReference type="ARBA" id="ARBA00022705"/>
    </source>
</evidence>
<feature type="region of interest" description="Disordered" evidence="6">
    <location>
        <begin position="208"/>
        <end position="577"/>
    </location>
</feature>
<feature type="compositionally biased region" description="Basic and acidic residues" evidence="6">
    <location>
        <begin position="247"/>
        <end position="292"/>
    </location>
</feature>
<feature type="compositionally biased region" description="Basic and acidic residues" evidence="6">
    <location>
        <begin position="532"/>
        <end position="543"/>
    </location>
</feature>
<dbReference type="Proteomes" id="UP000309038">
    <property type="component" value="Unassembled WGS sequence"/>
</dbReference>
<feature type="compositionally biased region" description="Basic and acidic residues" evidence="6">
    <location>
        <begin position="208"/>
        <end position="236"/>
    </location>
</feature>
<evidence type="ECO:0000313" key="7">
    <source>
        <dbReference type="EMBL" id="THH02436.1"/>
    </source>
</evidence>
<comment type="subcellular location">
    <subcellularLocation>
        <location evidence="1">Nucleus</location>
    </subcellularLocation>
</comment>